<sequence length="135" mass="15520">MECSMMRLLVADKESHHHKWRTSMPTSKERLPKVATRASMKRVCDQGRPDKAHGHPEARSAKTRSFVYRSYQSPSSWLTLMISASEAKTKSSVYGQRFFESQPIVHMMYLERVKRREGDDLALECEAAMPEADIS</sequence>
<name>A0A834SIM3_9FABA</name>
<evidence type="ECO:0000256" key="1">
    <source>
        <dbReference type="SAM" id="MobiDB-lite"/>
    </source>
</evidence>
<feature type="compositionally biased region" description="Basic and acidic residues" evidence="1">
    <location>
        <begin position="42"/>
        <end position="60"/>
    </location>
</feature>
<accession>A0A834SIM3</accession>
<evidence type="ECO:0000313" key="2">
    <source>
        <dbReference type="EMBL" id="KAF7803220.1"/>
    </source>
</evidence>
<evidence type="ECO:0000313" key="3">
    <source>
        <dbReference type="Proteomes" id="UP000634136"/>
    </source>
</evidence>
<dbReference type="EMBL" id="JAAIUW010000013">
    <property type="protein sequence ID" value="KAF7803220.1"/>
    <property type="molecule type" value="Genomic_DNA"/>
</dbReference>
<proteinExistence type="predicted"/>
<reference evidence="2" key="1">
    <citation type="submission" date="2020-09" db="EMBL/GenBank/DDBJ databases">
        <title>Genome-Enabled Discovery of Anthraquinone Biosynthesis in Senna tora.</title>
        <authorList>
            <person name="Kang S.-H."/>
            <person name="Pandey R.P."/>
            <person name="Lee C.-M."/>
            <person name="Sim J.-S."/>
            <person name="Jeong J.-T."/>
            <person name="Choi B.-S."/>
            <person name="Jung M."/>
            <person name="Ginzburg D."/>
            <person name="Zhao K."/>
            <person name="Won S.Y."/>
            <person name="Oh T.-J."/>
            <person name="Yu Y."/>
            <person name="Kim N.-H."/>
            <person name="Lee O.R."/>
            <person name="Lee T.-H."/>
            <person name="Bashyal P."/>
            <person name="Kim T.-S."/>
            <person name="Lee W.-H."/>
            <person name="Kawkins C."/>
            <person name="Kim C.-K."/>
            <person name="Kim J.S."/>
            <person name="Ahn B.O."/>
            <person name="Rhee S.Y."/>
            <person name="Sohng J.K."/>
        </authorList>
    </citation>
    <scope>NUCLEOTIDE SEQUENCE</scope>
    <source>
        <tissue evidence="2">Leaf</tissue>
    </source>
</reference>
<gene>
    <name evidence="2" type="ORF">G2W53_042331</name>
</gene>
<organism evidence="2 3">
    <name type="scientific">Senna tora</name>
    <dbReference type="NCBI Taxonomy" id="362788"/>
    <lineage>
        <taxon>Eukaryota</taxon>
        <taxon>Viridiplantae</taxon>
        <taxon>Streptophyta</taxon>
        <taxon>Embryophyta</taxon>
        <taxon>Tracheophyta</taxon>
        <taxon>Spermatophyta</taxon>
        <taxon>Magnoliopsida</taxon>
        <taxon>eudicotyledons</taxon>
        <taxon>Gunneridae</taxon>
        <taxon>Pentapetalae</taxon>
        <taxon>rosids</taxon>
        <taxon>fabids</taxon>
        <taxon>Fabales</taxon>
        <taxon>Fabaceae</taxon>
        <taxon>Caesalpinioideae</taxon>
        <taxon>Cassia clade</taxon>
        <taxon>Senna</taxon>
    </lineage>
</organism>
<feature type="region of interest" description="Disordered" evidence="1">
    <location>
        <begin position="16"/>
        <end position="64"/>
    </location>
</feature>
<dbReference type="AlphaFoldDB" id="A0A834SIM3"/>
<keyword evidence="3" id="KW-1185">Reference proteome</keyword>
<protein>
    <submittedName>
        <fullName evidence="2">Uncharacterized protein</fullName>
    </submittedName>
</protein>
<comment type="caution">
    <text evidence="2">The sequence shown here is derived from an EMBL/GenBank/DDBJ whole genome shotgun (WGS) entry which is preliminary data.</text>
</comment>
<dbReference type="Proteomes" id="UP000634136">
    <property type="component" value="Unassembled WGS sequence"/>
</dbReference>